<accession>A0A8T0DNF3</accession>
<evidence type="ECO:0000313" key="3">
    <source>
        <dbReference type="Proteomes" id="UP000699462"/>
    </source>
</evidence>
<protein>
    <recommendedName>
        <fullName evidence="1">Myb/SANT-like DNA-binding domain-containing protein</fullName>
    </recommendedName>
</protein>
<keyword evidence="3" id="KW-1185">Reference proteome</keyword>
<comment type="caution">
    <text evidence="2">The sequence shown here is derived from an EMBL/GenBank/DDBJ whole genome shotgun (WGS) entry which is preliminary data.</text>
</comment>
<dbReference type="AlphaFoldDB" id="A0A8T0DNF3"/>
<dbReference type="Proteomes" id="UP000699462">
    <property type="component" value="Unassembled WGS sequence"/>
</dbReference>
<evidence type="ECO:0000313" key="2">
    <source>
        <dbReference type="EMBL" id="KAF8568812.1"/>
    </source>
</evidence>
<name>A0A8T0DNF3_9TREM</name>
<dbReference type="OrthoDB" id="6255379at2759"/>
<dbReference type="InterPro" id="IPR028002">
    <property type="entry name" value="Myb_DNA-bind_5"/>
</dbReference>
<dbReference type="EMBL" id="JTDF01002412">
    <property type="protein sequence ID" value="KAF8568812.1"/>
    <property type="molecule type" value="Genomic_DNA"/>
</dbReference>
<gene>
    <name evidence="2" type="ORF">P879_06649</name>
</gene>
<feature type="domain" description="Myb/SANT-like DNA-binding" evidence="1">
    <location>
        <begin position="8"/>
        <end position="83"/>
    </location>
</feature>
<proteinExistence type="predicted"/>
<sequence length="204" mass="23472">MTAVQHSQRYTEAELRFLLEEVRRYSNIVESPNNHSESKHRKALVWQYIAIKMKQQMNGSSSKSPVQLRNWWKRTKSRAKQRLSNEHTSVAKEICLGNSSNSNVRNRGYLGRIFMDICSFRQQVSQNYSANKEDAEYEIFLADKKKWMLTAKESDSFDISIFSEGKEHVACEEDNLNTCSDLETSVPLGQFSGPTAVAATLVWH</sequence>
<reference evidence="2 3" key="1">
    <citation type="submission" date="2019-07" db="EMBL/GenBank/DDBJ databases">
        <title>Annotation for the trematode Paragonimus westermani.</title>
        <authorList>
            <person name="Choi Y.-J."/>
        </authorList>
    </citation>
    <scope>NUCLEOTIDE SEQUENCE [LARGE SCALE GENOMIC DNA]</scope>
    <source>
        <strain evidence="2">180907_Pwestermani</strain>
    </source>
</reference>
<dbReference type="Pfam" id="PF13873">
    <property type="entry name" value="Myb_DNA-bind_5"/>
    <property type="match status" value="1"/>
</dbReference>
<organism evidence="2 3">
    <name type="scientific">Paragonimus westermani</name>
    <dbReference type="NCBI Taxonomy" id="34504"/>
    <lineage>
        <taxon>Eukaryota</taxon>
        <taxon>Metazoa</taxon>
        <taxon>Spiralia</taxon>
        <taxon>Lophotrochozoa</taxon>
        <taxon>Platyhelminthes</taxon>
        <taxon>Trematoda</taxon>
        <taxon>Digenea</taxon>
        <taxon>Plagiorchiida</taxon>
        <taxon>Troglotremata</taxon>
        <taxon>Troglotrematidae</taxon>
        <taxon>Paragonimus</taxon>
    </lineage>
</organism>
<evidence type="ECO:0000259" key="1">
    <source>
        <dbReference type="Pfam" id="PF13873"/>
    </source>
</evidence>